<sequence length="397" mass="43415">MTYRTGFGVPGYTGFIPMDENLPIPAKEAGSQREKLIIRSAEGVPGDGGTIKRGGSTFREDFSITPAQFAQGILPNPLWDIKGKRPIGDPPFVRRPPDDMQRQFIGASTFSDSYTRNLEPQRYPSDVTKTGQLRQPGTQEPTSSSPFYVTEYAQKAEEGNVHMATKKILPPGPTPKERANRAIQGVNLRIPELTTSYRQSFGKFGVDPYTKVPNDPSQTNFKASTAEHFQGTTKASYHPPGYAGFIPETGRNLKASQQGVCVDPREGTKHFEQQILFQYPHQVPGYGGYRPQTAINDVGPVRNEGMTTAGRSNISATSGFVPGDLGLSMATLAVTAPQRSVFGKSGSLQKTAFSHESMSGALSDNGRHDAEIYFQKTRPMEGRSVAIIKQGHWNQLV</sequence>
<organism evidence="2">
    <name type="scientific">Haptolina ericina</name>
    <dbReference type="NCBI Taxonomy" id="156174"/>
    <lineage>
        <taxon>Eukaryota</taxon>
        <taxon>Haptista</taxon>
        <taxon>Haptophyta</taxon>
        <taxon>Prymnesiophyceae</taxon>
        <taxon>Prymnesiales</taxon>
        <taxon>Prymnesiaceae</taxon>
        <taxon>Haptolina</taxon>
    </lineage>
</organism>
<reference evidence="2" key="1">
    <citation type="submission" date="2021-01" db="EMBL/GenBank/DDBJ databases">
        <authorList>
            <person name="Corre E."/>
            <person name="Pelletier E."/>
            <person name="Niang G."/>
            <person name="Scheremetjew M."/>
            <person name="Finn R."/>
            <person name="Kale V."/>
            <person name="Holt S."/>
            <person name="Cochrane G."/>
            <person name="Meng A."/>
            <person name="Brown T."/>
            <person name="Cohen L."/>
        </authorList>
    </citation>
    <scope>NUCLEOTIDE SEQUENCE</scope>
    <source>
        <strain evidence="2">CCMP281</strain>
    </source>
</reference>
<feature type="region of interest" description="Disordered" evidence="1">
    <location>
        <begin position="115"/>
        <end position="145"/>
    </location>
</feature>
<feature type="compositionally biased region" description="Polar residues" evidence="1">
    <location>
        <begin position="127"/>
        <end position="145"/>
    </location>
</feature>
<gene>
    <name evidence="2" type="ORF">HERI1096_LOCUS15561</name>
</gene>
<name>A0A7S3AVZ4_9EUKA</name>
<dbReference type="EMBL" id="HBHX01027844">
    <property type="protein sequence ID" value="CAE0114876.1"/>
    <property type="molecule type" value="Transcribed_RNA"/>
</dbReference>
<evidence type="ECO:0000256" key="1">
    <source>
        <dbReference type="SAM" id="MobiDB-lite"/>
    </source>
</evidence>
<dbReference type="AlphaFoldDB" id="A0A7S3AVZ4"/>
<evidence type="ECO:0000313" key="2">
    <source>
        <dbReference type="EMBL" id="CAE0114876.1"/>
    </source>
</evidence>
<accession>A0A7S3AVZ4</accession>
<protein>
    <submittedName>
        <fullName evidence="2">Uncharacterized protein</fullName>
    </submittedName>
</protein>
<proteinExistence type="predicted"/>